<dbReference type="SUPFAM" id="SSF47240">
    <property type="entry name" value="Ferritin-like"/>
    <property type="match status" value="1"/>
</dbReference>
<name>A0ABT0L8D0_9GAMM</name>
<accession>A0ABT0L8D0</accession>
<keyword evidence="2" id="KW-1185">Reference proteome</keyword>
<evidence type="ECO:0000313" key="2">
    <source>
        <dbReference type="Proteomes" id="UP001203423"/>
    </source>
</evidence>
<reference evidence="1 2" key="1">
    <citation type="submission" date="2022-01" db="EMBL/GenBank/DDBJ databases">
        <title>Whole genome-based taxonomy of the Shewanellaceae.</title>
        <authorList>
            <person name="Martin-Rodriguez A.J."/>
        </authorList>
    </citation>
    <scope>NUCLEOTIDE SEQUENCE [LARGE SCALE GENOMIC DNA]</scope>
    <source>
        <strain evidence="1 2">DSM 17177</strain>
    </source>
</reference>
<dbReference type="InterPro" id="IPR022612">
    <property type="entry name" value="Ald_deCOase"/>
</dbReference>
<sequence>MNTQENSAILSQEMLSKEKYRHLIGYLISSAIAGEIVAAKAYAQMSLLTDDRVEMKALLKEGQEELMHADMLEKLAKQLNVPFVNRIIEPEWKNILNFIQEKANNNDYMSCFLAQEIVLESMAIVLYQTMSGEGSEVDDLTAKVSKRILADELEHVDSGITYLKRNLSLNKEVTYQKLHEVNDRVLPQVYNLIRNGCDSLCGEMNVECGSFGPEEIGLDFDTLRLNALDRYMETLDEAGVEPEVISQLMLNVAGFNNKDSAMQQQCCC</sequence>
<dbReference type="Gene3D" id="1.20.1260.10">
    <property type="match status" value="1"/>
</dbReference>
<dbReference type="InterPro" id="IPR009078">
    <property type="entry name" value="Ferritin-like_SF"/>
</dbReference>
<evidence type="ECO:0000313" key="1">
    <source>
        <dbReference type="EMBL" id="MCL1123949.1"/>
    </source>
</evidence>
<dbReference type="RefSeq" id="WP_248939235.1">
    <property type="nucleotide sequence ID" value="NZ_JAKIKS010000015.1"/>
</dbReference>
<dbReference type="Proteomes" id="UP001203423">
    <property type="component" value="Unassembled WGS sequence"/>
</dbReference>
<dbReference type="InterPro" id="IPR012347">
    <property type="entry name" value="Ferritin-like"/>
</dbReference>
<protein>
    <submittedName>
        <fullName evidence="1">Ferritin-like domain-containing protein</fullName>
    </submittedName>
</protein>
<dbReference type="EMBL" id="JAKIKS010000015">
    <property type="protein sequence ID" value="MCL1123949.1"/>
    <property type="molecule type" value="Genomic_DNA"/>
</dbReference>
<dbReference type="CDD" id="cd00657">
    <property type="entry name" value="Ferritin_like"/>
    <property type="match status" value="1"/>
</dbReference>
<gene>
    <name evidence="1" type="ORF">L2764_05500</name>
</gene>
<organism evidence="1 2">
    <name type="scientific">Shewanella surugensis</name>
    <dbReference type="NCBI Taxonomy" id="212020"/>
    <lineage>
        <taxon>Bacteria</taxon>
        <taxon>Pseudomonadati</taxon>
        <taxon>Pseudomonadota</taxon>
        <taxon>Gammaproteobacteria</taxon>
        <taxon>Alteromonadales</taxon>
        <taxon>Shewanellaceae</taxon>
        <taxon>Shewanella</taxon>
    </lineage>
</organism>
<proteinExistence type="predicted"/>
<comment type="caution">
    <text evidence="1">The sequence shown here is derived from an EMBL/GenBank/DDBJ whole genome shotgun (WGS) entry which is preliminary data.</text>
</comment>
<dbReference type="Pfam" id="PF11266">
    <property type="entry name" value="Ald_deCOase"/>
    <property type="match status" value="1"/>
</dbReference>